<dbReference type="GO" id="GO:0034702">
    <property type="term" value="C:monoatomic ion channel complex"/>
    <property type="evidence" value="ECO:0007669"/>
    <property type="project" value="UniProtKB-KW"/>
</dbReference>
<dbReference type="GO" id="GO:0005730">
    <property type="term" value="C:nucleolus"/>
    <property type="evidence" value="ECO:0007669"/>
    <property type="project" value="InterPro"/>
</dbReference>
<evidence type="ECO:0000256" key="22">
    <source>
        <dbReference type="PROSITE-ProRule" id="PRU00221"/>
    </source>
</evidence>
<evidence type="ECO:0000256" key="3">
    <source>
        <dbReference type="ARBA" id="ARBA00006809"/>
    </source>
</evidence>
<dbReference type="InterPro" id="IPR019775">
    <property type="entry name" value="WD40_repeat_CS"/>
</dbReference>
<dbReference type="GO" id="GO:0005242">
    <property type="term" value="F:inward rectifier potassium channel activity"/>
    <property type="evidence" value="ECO:0007669"/>
    <property type="project" value="InterPro"/>
</dbReference>
<keyword evidence="23" id="KW-0175">Coiled coil</keyword>
<dbReference type="Pfam" id="PF00400">
    <property type="entry name" value="WD40"/>
    <property type="match status" value="4"/>
</dbReference>
<keyword evidence="6 22" id="KW-0853">WD repeat</keyword>
<evidence type="ECO:0000256" key="2">
    <source>
        <dbReference type="ARBA" id="ARBA00004141"/>
    </source>
</evidence>
<reference evidence="28 29" key="1">
    <citation type="submission" date="2019-04" db="EMBL/GenBank/DDBJ databases">
        <title>Chromosome genome assembly for Takifugu flavidus.</title>
        <authorList>
            <person name="Xiao S."/>
        </authorList>
    </citation>
    <scope>NUCLEOTIDE SEQUENCE [LARGE SCALE GENOMIC DNA]</scope>
    <source>
        <strain evidence="28">HTHZ2018</strain>
        <tissue evidence="28">Muscle</tissue>
    </source>
</reference>
<evidence type="ECO:0000313" key="28">
    <source>
        <dbReference type="EMBL" id="TWW75305.1"/>
    </source>
</evidence>
<feature type="region of interest" description="Disordered" evidence="24">
    <location>
        <begin position="2761"/>
        <end position="2878"/>
    </location>
</feature>
<evidence type="ECO:0000259" key="27">
    <source>
        <dbReference type="Pfam" id="PF17655"/>
    </source>
</evidence>
<feature type="compositionally biased region" description="Low complexity" evidence="24">
    <location>
        <begin position="565"/>
        <end position="581"/>
    </location>
</feature>
<dbReference type="InterPro" id="IPR041647">
    <property type="entry name" value="IRK_C"/>
</dbReference>
<evidence type="ECO:0000256" key="12">
    <source>
        <dbReference type="ARBA" id="ARBA00023065"/>
    </source>
</evidence>
<protein>
    <recommendedName>
        <fullName evidence="19">G protein-activated inward rectifier potassium channel 3</fullName>
    </recommendedName>
    <alternativeName>
        <fullName evidence="21">Inward rectifier K(+) channel Kir3.3</fullName>
    </alternativeName>
    <alternativeName>
        <fullName evidence="20">Potassium channel, inwardly rectifying subfamily J member 9</fullName>
    </alternativeName>
</protein>
<dbReference type="FunFam" id="2.60.40.1400:FF:000001">
    <property type="entry name" value="G protein-activated inward rectifier potassium channel 2"/>
    <property type="match status" value="1"/>
</dbReference>
<evidence type="ECO:0000256" key="19">
    <source>
        <dbReference type="ARBA" id="ARBA00072191"/>
    </source>
</evidence>
<feature type="domain" description="Inward rectifier potassium channel C-terminal" evidence="27">
    <location>
        <begin position="156"/>
        <end position="322"/>
    </location>
</feature>
<keyword evidence="8" id="KW-0677">Repeat</keyword>
<dbReference type="InterPro" id="IPR007015">
    <property type="entry name" value="DNA_pol_V/MYBBP1A"/>
</dbReference>
<evidence type="ECO:0000256" key="13">
    <source>
        <dbReference type="ARBA" id="ARBA00023136"/>
    </source>
</evidence>
<dbReference type="EMBL" id="RHFK02000006">
    <property type="protein sequence ID" value="TWW75305.1"/>
    <property type="molecule type" value="Genomic_DNA"/>
</dbReference>
<gene>
    <name evidence="28" type="ORF">D4764_14G0013080</name>
</gene>
<evidence type="ECO:0000256" key="1">
    <source>
        <dbReference type="ARBA" id="ARBA00004123"/>
    </source>
</evidence>
<dbReference type="InterPro" id="IPR001680">
    <property type="entry name" value="WD40_rpt"/>
</dbReference>
<keyword evidence="14" id="KW-0539">Nucleus</keyword>
<feature type="compositionally biased region" description="Acidic residues" evidence="24">
    <location>
        <begin position="2350"/>
        <end position="2399"/>
    </location>
</feature>
<dbReference type="GO" id="GO:0007399">
    <property type="term" value="P:nervous system development"/>
    <property type="evidence" value="ECO:0007669"/>
    <property type="project" value="UniProtKB-ARBA"/>
</dbReference>
<dbReference type="InterPro" id="IPR016024">
    <property type="entry name" value="ARM-type_fold"/>
</dbReference>
<comment type="catalytic activity">
    <reaction evidence="16">
        <text>K(+)(in) = K(+)(out)</text>
        <dbReference type="Rhea" id="RHEA:29463"/>
        <dbReference type="ChEBI" id="CHEBI:29103"/>
    </reaction>
</comment>
<feature type="repeat" description="WD" evidence="22">
    <location>
        <begin position="1347"/>
        <end position="1379"/>
    </location>
</feature>
<dbReference type="Gene3D" id="2.60.40.1400">
    <property type="entry name" value="G protein-activated inward rectifier potassium channel 1"/>
    <property type="match status" value="1"/>
</dbReference>
<dbReference type="InterPro" id="IPR014756">
    <property type="entry name" value="Ig_E-set"/>
</dbReference>
<evidence type="ECO:0000256" key="4">
    <source>
        <dbReference type="ARBA" id="ARBA00022448"/>
    </source>
</evidence>
<evidence type="ECO:0000256" key="15">
    <source>
        <dbReference type="ARBA" id="ARBA00023303"/>
    </source>
</evidence>
<feature type="compositionally biased region" description="Basic and acidic residues" evidence="24">
    <location>
        <begin position="2761"/>
        <end position="2771"/>
    </location>
</feature>
<dbReference type="SUPFAM" id="SSF81296">
    <property type="entry name" value="E set domains"/>
    <property type="match status" value="1"/>
</dbReference>
<dbReference type="Gene3D" id="2.130.10.10">
    <property type="entry name" value="YVTN repeat-like/Quinoprotein amine dehydrogenase"/>
    <property type="match status" value="2"/>
</dbReference>
<dbReference type="CDD" id="cd00200">
    <property type="entry name" value="WD40"/>
    <property type="match status" value="1"/>
</dbReference>
<evidence type="ECO:0000256" key="5">
    <source>
        <dbReference type="ARBA" id="ARBA00022538"/>
    </source>
</evidence>
<dbReference type="PRINTS" id="PR01320">
    <property type="entry name" value="KIRCHANNEL"/>
</dbReference>
<feature type="region of interest" description="Disordered" evidence="24">
    <location>
        <begin position="846"/>
        <end position="870"/>
    </location>
</feature>
<keyword evidence="9" id="KW-0851">Voltage-gated channel</keyword>
<keyword evidence="15" id="KW-0407">Ion channel</keyword>
<evidence type="ECO:0000256" key="9">
    <source>
        <dbReference type="ARBA" id="ARBA00022882"/>
    </source>
</evidence>
<dbReference type="Pfam" id="PF04931">
    <property type="entry name" value="DNA_pol_phi"/>
    <property type="match status" value="1"/>
</dbReference>
<comment type="caution">
    <text evidence="28">The sequence shown here is derived from an EMBL/GenBank/DDBJ whole genome shotgun (WGS) entry which is preliminary data.</text>
</comment>
<keyword evidence="29" id="KW-1185">Reference proteome</keyword>
<dbReference type="InterPro" id="IPR013518">
    <property type="entry name" value="K_chnl_inward-rec_Kir_cyto"/>
</dbReference>
<feature type="repeat" description="WD" evidence="22">
    <location>
        <begin position="1445"/>
        <end position="1479"/>
    </location>
</feature>
<dbReference type="SUPFAM" id="SSF48371">
    <property type="entry name" value="ARM repeat"/>
    <property type="match status" value="1"/>
</dbReference>
<accession>A0A5C6P7A4</accession>
<feature type="region of interest" description="Disordered" evidence="24">
    <location>
        <begin position="1026"/>
        <end position="1057"/>
    </location>
</feature>
<evidence type="ECO:0000256" key="14">
    <source>
        <dbReference type="ARBA" id="ARBA00023242"/>
    </source>
</evidence>
<feature type="coiled-coil region" evidence="23">
    <location>
        <begin position="2248"/>
        <end position="2277"/>
    </location>
</feature>
<evidence type="ECO:0000313" key="29">
    <source>
        <dbReference type="Proteomes" id="UP000324091"/>
    </source>
</evidence>
<dbReference type="Pfam" id="PF15229">
    <property type="entry name" value="POM121"/>
    <property type="match status" value="1"/>
</dbReference>
<evidence type="ECO:0000256" key="7">
    <source>
        <dbReference type="ARBA" id="ARBA00022692"/>
    </source>
</evidence>
<feature type="region of interest" description="Disordered" evidence="24">
    <location>
        <begin position="2331"/>
        <end position="2400"/>
    </location>
</feature>
<feature type="compositionally biased region" description="Basic residues" evidence="24">
    <location>
        <begin position="1317"/>
        <end position="1330"/>
    </location>
</feature>
<evidence type="ECO:0000256" key="25">
    <source>
        <dbReference type="SAM" id="Phobius"/>
    </source>
</evidence>
<evidence type="ECO:0000256" key="24">
    <source>
        <dbReference type="SAM" id="MobiDB-lite"/>
    </source>
</evidence>
<keyword evidence="12" id="KW-0406">Ion transport</keyword>
<feature type="transmembrane region" description="Helical" evidence="25">
    <location>
        <begin position="44"/>
        <end position="66"/>
    </location>
</feature>
<feature type="coiled-coil region" evidence="23">
    <location>
        <begin position="1676"/>
        <end position="1703"/>
    </location>
</feature>
<comment type="similarity">
    <text evidence="3">Belongs to the MYBBP1A family.</text>
</comment>
<evidence type="ECO:0000256" key="10">
    <source>
        <dbReference type="ARBA" id="ARBA00022958"/>
    </source>
</evidence>
<feature type="region of interest" description="Disordered" evidence="24">
    <location>
        <begin position="689"/>
        <end position="708"/>
    </location>
</feature>
<dbReference type="SMART" id="SM00320">
    <property type="entry name" value="WD40"/>
    <property type="match status" value="6"/>
</dbReference>
<evidence type="ECO:0000256" key="18">
    <source>
        <dbReference type="ARBA" id="ARBA00062687"/>
    </source>
</evidence>
<feature type="compositionally biased region" description="Polar residues" evidence="24">
    <location>
        <begin position="594"/>
        <end position="607"/>
    </location>
</feature>
<dbReference type="InterPro" id="IPR016449">
    <property type="entry name" value="K_chnl_inward-rec_Kir"/>
</dbReference>
<dbReference type="PROSITE" id="PS00678">
    <property type="entry name" value="WD_REPEATS_1"/>
    <property type="match status" value="1"/>
</dbReference>
<feature type="compositionally biased region" description="Basic residues" evidence="24">
    <location>
        <begin position="2863"/>
        <end position="2872"/>
    </location>
</feature>
<evidence type="ECO:0000256" key="6">
    <source>
        <dbReference type="ARBA" id="ARBA00022574"/>
    </source>
</evidence>
<dbReference type="GO" id="GO:0003714">
    <property type="term" value="F:transcription corepressor activity"/>
    <property type="evidence" value="ECO:0007669"/>
    <property type="project" value="TreeGrafter"/>
</dbReference>
<feature type="region of interest" description="Disordered" evidence="24">
    <location>
        <begin position="519"/>
        <end position="640"/>
    </location>
</feature>
<comment type="subunit">
    <text evidence="18">Associates with KCNJ3/GIRK1 to form a G-protein-activated heteromultimer pore-forming unit. Interacts (via PDZ-binding motif) with SNX27 (via PDZ domain); the interaction is required when endocytosed to prevent degradation in lysosomes and promote recycling to the plasma membrane.</text>
</comment>
<feature type="repeat" description="WD" evidence="22">
    <location>
        <begin position="1536"/>
        <end position="1568"/>
    </location>
</feature>
<dbReference type="FunFam" id="1.10.287.70:FF:000019">
    <property type="entry name" value="G protein-activated inward rectifier potassium channel 1"/>
    <property type="match status" value="1"/>
</dbReference>
<organism evidence="28 29">
    <name type="scientific">Takifugu flavidus</name>
    <name type="common">sansaifugu</name>
    <dbReference type="NCBI Taxonomy" id="433684"/>
    <lineage>
        <taxon>Eukaryota</taxon>
        <taxon>Metazoa</taxon>
        <taxon>Chordata</taxon>
        <taxon>Craniata</taxon>
        <taxon>Vertebrata</taxon>
        <taxon>Euteleostomi</taxon>
        <taxon>Actinopterygii</taxon>
        <taxon>Neopterygii</taxon>
        <taxon>Teleostei</taxon>
        <taxon>Neoteleostei</taxon>
        <taxon>Acanthomorphata</taxon>
        <taxon>Eupercaria</taxon>
        <taxon>Tetraodontiformes</taxon>
        <taxon>Tetradontoidea</taxon>
        <taxon>Tetraodontidae</taxon>
        <taxon>Takifugu</taxon>
    </lineage>
</organism>
<dbReference type="Pfam" id="PF01007">
    <property type="entry name" value="IRK"/>
    <property type="match status" value="1"/>
</dbReference>
<keyword evidence="4" id="KW-0813">Transport</keyword>
<dbReference type="PANTHER" id="PTHR13213">
    <property type="entry name" value="MYB-BINDING PROTEIN 1A FAMILY MEMBER"/>
    <property type="match status" value="1"/>
</dbReference>
<evidence type="ECO:0000256" key="8">
    <source>
        <dbReference type="ARBA" id="ARBA00022737"/>
    </source>
</evidence>
<keyword evidence="7 25" id="KW-0812">Transmembrane</keyword>
<feature type="compositionally biased region" description="Basic and acidic residues" evidence="24">
    <location>
        <begin position="466"/>
        <end position="478"/>
    </location>
</feature>
<dbReference type="Gene3D" id="1.10.287.70">
    <property type="match status" value="1"/>
</dbReference>
<keyword evidence="13 25" id="KW-0472">Membrane</keyword>
<feature type="region of interest" description="Disordered" evidence="24">
    <location>
        <begin position="1203"/>
        <end position="1239"/>
    </location>
</feature>
<feature type="compositionally biased region" description="Polar residues" evidence="24">
    <location>
        <begin position="695"/>
        <end position="705"/>
    </location>
</feature>
<dbReference type="Proteomes" id="UP000324091">
    <property type="component" value="Chromosome 14"/>
</dbReference>
<evidence type="ECO:0000256" key="17">
    <source>
        <dbReference type="ARBA" id="ARBA00061604"/>
    </source>
</evidence>
<dbReference type="Pfam" id="PF17655">
    <property type="entry name" value="IRK_C"/>
    <property type="match status" value="1"/>
</dbReference>
<proteinExistence type="inferred from homology"/>
<dbReference type="InterPro" id="IPR015943">
    <property type="entry name" value="WD40/YVTN_repeat-like_dom_sf"/>
</dbReference>
<keyword evidence="11 25" id="KW-1133">Transmembrane helix</keyword>
<feature type="region of interest" description="Disordered" evidence="24">
    <location>
        <begin position="1304"/>
        <end position="1337"/>
    </location>
</feature>
<keyword evidence="10" id="KW-0630">Potassium</keyword>
<feature type="compositionally biased region" description="Basic residues" evidence="24">
    <location>
        <begin position="2817"/>
        <end position="2829"/>
    </location>
</feature>
<feature type="region of interest" description="Disordered" evidence="24">
    <location>
        <begin position="1126"/>
        <end position="1156"/>
    </location>
</feature>
<comment type="similarity">
    <text evidence="17">Belongs to the inward rectifier-type potassium channel (TC 1.A.2.1) family. KCNJ9 subfamily.</text>
</comment>
<evidence type="ECO:0000256" key="16">
    <source>
        <dbReference type="ARBA" id="ARBA00034430"/>
    </source>
</evidence>
<feature type="region of interest" description="Disordered" evidence="24">
    <location>
        <begin position="465"/>
        <end position="507"/>
    </location>
</feature>
<keyword evidence="5" id="KW-0633">Potassium transport</keyword>
<dbReference type="InterPro" id="IPR036322">
    <property type="entry name" value="WD40_repeat_dom_sf"/>
</dbReference>
<dbReference type="GO" id="GO:0043565">
    <property type="term" value="F:sequence-specific DNA binding"/>
    <property type="evidence" value="ECO:0007669"/>
    <property type="project" value="TreeGrafter"/>
</dbReference>
<dbReference type="PROSITE" id="PS50082">
    <property type="entry name" value="WD_REPEATS_2"/>
    <property type="match status" value="3"/>
</dbReference>
<evidence type="ECO:0000256" key="11">
    <source>
        <dbReference type="ARBA" id="ARBA00022989"/>
    </source>
</evidence>
<comment type="subcellular location">
    <subcellularLocation>
        <location evidence="2">Membrane</location>
        <topology evidence="2">Multi-pass membrane protein</topology>
    </subcellularLocation>
    <subcellularLocation>
        <location evidence="1">Nucleus</location>
    </subcellularLocation>
</comment>
<evidence type="ECO:0000256" key="23">
    <source>
        <dbReference type="SAM" id="Coils"/>
    </source>
</evidence>
<name>A0A5C6P7A4_9TELE</name>
<feature type="compositionally biased region" description="Low complexity" evidence="24">
    <location>
        <begin position="1203"/>
        <end position="1230"/>
    </location>
</feature>
<evidence type="ECO:0000259" key="26">
    <source>
        <dbReference type="Pfam" id="PF01007"/>
    </source>
</evidence>
<dbReference type="GO" id="GO:0003723">
    <property type="term" value="F:RNA binding"/>
    <property type="evidence" value="ECO:0007669"/>
    <property type="project" value="TreeGrafter"/>
</dbReference>
<evidence type="ECO:0000256" key="21">
    <source>
        <dbReference type="ARBA" id="ARBA00081071"/>
    </source>
</evidence>
<dbReference type="PROSITE" id="PS50294">
    <property type="entry name" value="WD_REPEATS_REGION"/>
    <property type="match status" value="3"/>
</dbReference>
<sequence length="2878" mass="313570">MASNQRQRYVTKEGKCRVNLGPIEDKSRFLSDIFTTLVDLKYRWFLLVFSMGYILTWVAFGGIYYFGAWLRDDIAHVDDPLWQPCYENVDGFLSALLLSLESQRTIGYGFRMVTASCPEGPVLLMMQSILGSIIDALLVGCMFVKISRPQQRAQTLIFSKQCVICERDEMLCMLFRIGDLRESHMVDAKIRAKLIKSRQTQEGEFIPLEQSEINLGYDTGGDRLLLVEPQTITHVINKRSPFWEVGFDRLKRESFEIIVILEGIVEASGMTCQARTSYTEDEVLWGHRFESCISLEKEAFRVDYSAFHKVFERKRSKSSKNKTAVREPESNFGVTGVYRRESETESFIFSPRDFLMGSYIGKPESPPAASGRPRVMRNPREQLREKLSRPNHAVYTPNRRLSFAGEPPGVPARFTITPQRHYPLQQPGISSVGVLPPVKWDGFRKKSILSPRNSMGILSPVTVKIARPDHHSSPRRNDSGGSAHSAFEPLLPNGTPSQLVPKPGSLKRGMTSLMEESIMKRSRTSSISSGTGFHAPRGTPGTTRNPIHSSYSSTLGLSQRKKRSAPSPTMSSPGSSRSQTPEGASKRSREEEGQSPSSASSMKSDQAASEKAAVTSELTPVPKVPVTTSINSTGSGGKRKRRIQLISSHRDDNISLPPPPELGYTITVKDLDDEKKAAINKIQKILETPEPEKSVSPSDTALSQWPSTNSTTTTILSSLLAAPLPTTSAAAIPVINLNPSPVTSVATSPAASSPLLEALKMKSSTPISSLSTVNSTTVVTPPSLAKPIGLKLNVSSVTPQLTPVSQPQSSSVGVSIPSAFTQLPSQVSVAPSTTPNAGKPGLFGLLGQSSTHTSASSPTSTVASTNSNSASVTSNPLLASGFKPIFAVTPTATSSAMSTPEIKPVQTFKPIFGATTAGPGFQSSPITATNPASTLSSNITSSLFGSISSTTVAPSMFSSMSSTVTGTTSANSVAATQNANQPALKSLFGNWTAPTAASTSSVPALVPNAGSTFQFGATTTTANPAAAAATAPAPAPAPSAATTSSSNGSFTFGATQPDPQASKQKVFAFGQVAPSQNTTGASFGGFGTVSTAVTTAPTTAQPAFSFGKSSFQAPTTQSVFGSSLTQATFGSSPSQPPKPFPFGGGGTSSTTASNPAPSPFNFGAAAVTTTTSFVTPTKPAFGANSTGFAFGTSAAAAAPAAPSFGASSQTQSATSGTFSFGGAPPQQTPSAPAPATPSGFNFGAAVTQFGTPVSNNAAPQMGSFNFGAAAATDKPAFGTPTPTFGQSAAQGPIPFGTPAQGFNSVPFAEGTAVKGPASKKQRQEKHRNRKEKGSQHTFTHQLLASTLKSHSGNVTCVDFSSNGKYLASCADDRTVRIWSTKDFLEREHKCLRANVELDHAILVRFSPDSRAFIIWLANGDAIRVFKMIKKEDGTFSFKAATEDFPQKHKAPILNIGIAETGKFIMSASTDTTILIWDLKGEILSSINTNQIVNSYAAISPCGRFVGSCGFTPDVKVWEVCFGKTGDFKEVTRAFELKGHSAGVHAFAFSNDSHRMVTVSKDGTWKLWKTDVEYKKQQDPYLLKTVPCASSDGTRVALSPDGRVVAISDGSNVAMYNTANGQLEEELHGVHSGEITDLRFDINGRFLVCSGDRAIRVFHNAPGYRAAISDMQDMLKKAQNEGMKQRLQQQIKEAQSALDTVLAVGPVRSAGILQQNRVFLDFFWDLAKPDQEADELEYTFKRLVDGLAHSREAARPGFSLALGQEPQVVLGCVQLLQSLSQHRQHLRDLPNKTMVDILNEISEEVFEEVLLSALQADLAAAFRTPEQLQLLLVALQRFPQTLKPQKLKKLLGSSTIINTDNIPKLTQMLNTAAQSSKKDHVLPAVALDLLKLSLKEGSFQLFWNHAIVKGMLKEQQGPAHYLCFRLLGSSLPYLSIAQLKEVLRGEVMMHYGEHVVSAQKPDRFKLAPEMEVYVSDFLQGCQDPDKQLAVMVSFSSLTNQGYPVVPSVWRVVQHLQPVALQQYVAWLKKMFLQPQQDELLDISTHKQKGNQEGKQQKENSVFRLRKWLVARLSSIIDNYQVKRQEDLIMDVARFVFFHAFFTTKKPSADIPETNNKLSVPLDDGTRGVLINSFFGLLLSMHHMPLAEEVGEGASVNSKRVLGVTADGTMWIYHLVQYAQVLLKQPKHVECSQPFSPEQRQAWDSMLESVANLKKKAKKASTAENSAFQQLFLLVGMHLFKAPEELLDIMKDLQSCVDKAQEKKAKKKKKQTAAQQEEEPEWVEVMVDILLSLLSQPSRHIRQVCKTVFSSICPNVTPAALNAILDVLDPEKDDEENSAVVITDDTKSLNKEDEDDEEMEVDDSDASDDDDDDDDDDNEEEEEDDDDAMEDDEEEELEEGVVDQNFRLELMKVLQQQNALATEDASSDEDLDDEAMMELDKNLAAVFLEQKKKTQAKKDEKTKIMKEKTLVRDFKIKVLDFVEVLVGRQAGSPLVLSLVEPLLHIIERGMSSDSQQQEQDFLRRAADIFRNQLCRSKVYCKTVGDRQGALHDMLEKLMSKAQKLADSSVSLYYFSASLYVVKVLRGAPPAGTQQENSTTAADLRFTGSLDMDRVTAIFREALNSFMSKRKSPLTTQMFTDLFNRFPVLGVNLLDAAVQHIKSGVRVHQQGQACVLVLRAMQSREIQQLLGGPAWTDLCTKVTAQLAASLQQVDQLDNKLVKEKVVKTLELCQFLVKQVHQQTGKLEDTYWAVVKHFGVTKPKVEKMKPDKEAEPQAAQKKKKGFLPETKKRQKRMKPVLEPAGEKPTSVDNAGAEGEHAKKKKDKKTKRKPATGEANDAQPGSAKKRKKQSSAQRSKTPSDSNPAKKKKLKQKKEKAGEK</sequence>
<feature type="compositionally biased region" description="Polar residues" evidence="24">
    <location>
        <begin position="540"/>
        <end position="557"/>
    </location>
</feature>
<feature type="compositionally biased region" description="Low complexity" evidence="24">
    <location>
        <begin position="849"/>
        <end position="870"/>
    </location>
</feature>
<dbReference type="InterPro" id="IPR040445">
    <property type="entry name" value="Kir_TM"/>
</dbReference>
<feature type="domain" description="Potassium channel inwardly rectifying transmembrane" evidence="26">
    <location>
        <begin position="10"/>
        <end position="149"/>
    </location>
</feature>
<dbReference type="SUPFAM" id="SSF81324">
    <property type="entry name" value="Voltage-gated potassium channels"/>
    <property type="match status" value="1"/>
</dbReference>
<dbReference type="SUPFAM" id="SSF50978">
    <property type="entry name" value="WD40 repeat-like"/>
    <property type="match status" value="1"/>
</dbReference>
<feature type="compositionally biased region" description="Low complexity" evidence="24">
    <location>
        <begin position="1026"/>
        <end position="1055"/>
    </location>
</feature>
<dbReference type="PANTHER" id="PTHR13213:SF2">
    <property type="entry name" value="MYB-BINDING PROTEIN 1A"/>
    <property type="match status" value="1"/>
</dbReference>
<evidence type="ECO:0000256" key="20">
    <source>
        <dbReference type="ARBA" id="ARBA00076077"/>
    </source>
</evidence>